<organism evidence="4 5">
    <name type="scientific">Asparagus officinalis</name>
    <name type="common">Garden asparagus</name>
    <dbReference type="NCBI Taxonomy" id="4686"/>
    <lineage>
        <taxon>Eukaryota</taxon>
        <taxon>Viridiplantae</taxon>
        <taxon>Streptophyta</taxon>
        <taxon>Embryophyta</taxon>
        <taxon>Tracheophyta</taxon>
        <taxon>Spermatophyta</taxon>
        <taxon>Magnoliopsida</taxon>
        <taxon>Liliopsida</taxon>
        <taxon>Asparagales</taxon>
        <taxon>Asparagaceae</taxon>
        <taxon>Asparagoideae</taxon>
        <taxon>Asparagus</taxon>
    </lineage>
</organism>
<keyword evidence="2" id="KW-0805">Transcription regulation</keyword>
<proteinExistence type="inferred from homology"/>
<keyword evidence="3" id="KW-0809">Transit peptide</keyword>
<dbReference type="Gene3D" id="1.25.70.10">
    <property type="entry name" value="Transcription termination factor 3, mitochondrial"/>
    <property type="match status" value="2"/>
</dbReference>
<dbReference type="OMA" id="CMEPRIR"/>
<evidence type="ECO:0000256" key="3">
    <source>
        <dbReference type="ARBA" id="ARBA00022946"/>
    </source>
</evidence>
<reference evidence="5" key="1">
    <citation type="journal article" date="2017" name="Nat. Commun.">
        <title>The asparagus genome sheds light on the origin and evolution of a young Y chromosome.</title>
        <authorList>
            <person name="Harkess A."/>
            <person name="Zhou J."/>
            <person name="Xu C."/>
            <person name="Bowers J.E."/>
            <person name="Van der Hulst R."/>
            <person name="Ayyampalayam S."/>
            <person name="Mercati F."/>
            <person name="Riccardi P."/>
            <person name="McKain M.R."/>
            <person name="Kakrana A."/>
            <person name="Tang H."/>
            <person name="Ray J."/>
            <person name="Groenendijk J."/>
            <person name="Arikit S."/>
            <person name="Mathioni S.M."/>
            <person name="Nakano M."/>
            <person name="Shan H."/>
            <person name="Telgmann-Rauber A."/>
            <person name="Kanno A."/>
            <person name="Yue Z."/>
            <person name="Chen H."/>
            <person name="Li W."/>
            <person name="Chen Y."/>
            <person name="Xu X."/>
            <person name="Zhang Y."/>
            <person name="Luo S."/>
            <person name="Chen H."/>
            <person name="Gao J."/>
            <person name="Mao Z."/>
            <person name="Pires J.C."/>
            <person name="Luo M."/>
            <person name="Kudrna D."/>
            <person name="Wing R.A."/>
            <person name="Meyers B.C."/>
            <person name="Yi K."/>
            <person name="Kong H."/>
            <person name="Lavrijsen P."/>
            <person name="Sunseri F."/>
            <person name="Falavigna A."/>
            <person name="Ye Y."/>
            <person name="Leebens-Mack J.H."/>
            <person name="Chen G."/>
        </authorList>
    </citation>
    <scope>NUCLEOTIDE SEQUENCE [LARGE SCALE GENOMIC DNA]</scope>
    <source>
        <strain evidence="5">cv. DH0086</strain>
    </source>
</reference>
<protein>
    <submittedName>
        <fullName evidence="4">Uncharacterized protein</fullName>
    </submittedName>
</protein>
<comment type="similarity">
    <text evidence="1">Belongs to the mTERF family.</text>
</comment>
<evidence type="ECO:0000313" key="5">
    <source>
        <dbReference type="Proteomes" id="UP000243459"/>
    </source>
</evidence>
<gene>
    <name evidence="4" type="ORF">A4U43_C05F15770</name>
</gene>
<dbReference type="Gramene" id="ONK68765">
    <property type="protein sequence ID" value="ONK68765"/>
    <property type="gene ID" value="A4U43_C05F15770"/>
</dbReference>
<dbReference type="SMART" id="SM00733">
    <property type="entry name" value="Mterf"/>
    <property type="match status" value="4"/>
</dbReference>
<name>A0A5P1ERV5_ASPOF</name>
<accession>A0A5P1ERV5</accession>
<dbReference type="Proteomes" id="UP000243459">
    <property type="component" value="Chromosome 5"/>
</dbReference>
<dbReference type="PANTHER" id="PTHR13068">
    <property type="entry name" value="CGI-12 PROTEIN-RELATED"/>
    <property type="match status" value="1"/>
</dbReference>
<dbReference type="PANTHER" id="PTHR13068:SF5">
    <property type="entry name" value="TRANSCRIPTION TERMINATION FACTOR MTERF6, CHLOROPLASTIC_MITOCHONDRIAL"/>
    <property type="match status" value="1"/>
</dbReference>
<evidence type="ECO:0000256" key="2">
    <source>
        <dbReference type="ARBA" id="ARBA00022472"/>
    </source>
</evidence>
<dbReference type="InterPro" id="IPR038538">
    <property type="entry name" value="MTERF_sf"/>
</dbReference>
<dbReference type="EMBL" id="CM007385">
    <property type="protein sequence ID" value="ONK68765.1"/>
    <property type="molecule type" value="Genomic_DNA"/>
</dbReference>
<dbReference type="InterPro" id="IPR003690">
    <property type="entry name" value="MTERF"/>
</dbReference>
<keyword evidence="5" id="KW-1185">Reference proteome</keyword>
<evidence type="ECO:0000256" key="1">
    <source>
        <dbReference type="ARBA" id="ARBA00007692"/>
    </source>
</evidence>
<keyword evidence="2" id="KW-0806">Transcription termination</keyword>
<sequence length="230" mass="26366">MESSNTDKAHTVEFLKEKGFTKNRTQNVFRRFESIEESHVRDNWNYLKSMGIQEKKLPHIVSKCPRILTLSLDNKLLSKLMPTVHCLETLGSKPRDVAAAIAKFPSTLVHSVEDKLWSSVTALRQFSEILDFLEDCGLDQDGIIGRILVKHPFIIGYSFERRLSPTTGFLKSIGLSELDLKKTIAVLVTEYPPVLIRSIKNCMEPRIRFLVGVMGRDISEIVEYPQYFRH</sequence>
<evidence type="ECO:0000313" key="4">
    <source>
        <dbReference type="EMBL" id="ONK68765.1"/>
    </source>
</evidence>
<keyword evidence="2" id="KW-0804">Transcription</keyword>
<dbReference type="GO" id="GO:0003676">
    <property type="term" value="F:nucleic acid binding"/>
    <property type="evidence" value="ECO:0007669"/>
    <property type="project" value="InterPro"/>
</dbReference>
<dbReference type="AlphaFoldDB" id="A0A5P1ERV5"/>
<dbReference type="Pfam" id="PF02536">
    <property type="entry name" value="mTERF"/>
    <property type="match status" value="1"/>
</dbReference>
<dbReference type="GO" id="GO:0006353">
    <property type="term" value="P:DNA-templated transcription termination"/>
    <property type="evidence" value="ECO:0007669"/>
    <property type="project" value="UniProtKB-KW"/>
</dbReference>